<evidence type="ECO:0008006" key="3">
    <source>
        <dbReference type="Google" id="ProtNLM"/>
    </source>
</evidence>
<dbReference type="Proteomes" id="UP001162131">
    <property type="component" value="Unassembled WGS sequence"/>
</dbReference>
<organism evidence="1 2">
    <name type="scientific">Blepharisma stoltei</name>
    <dbReference type="NCBI Taxonomy" id="1481888"/>
    <lineage>
        <taxon>Eukaryota</taxon>
        <taxon>Sar</taxon>
        <taxon>Alveolata</taxon>
        <taxon>Ciliophora</taxon>
        <taxon>Postciliodesmatophora</taxon>
        <taxon>Heterotrichea</taxon>
        <taxon>Heterotrichida</taxon>
        <taxon>Blepharismidae</taxon>
        <taxon>Blepharisma</taxon>
    </lineage>
</organism>
<evidence type="ECO:0000313" key="2">
    <source>
        <dbReference type="Proteomes" id="UP001162131"/>
    </source>
</evidence>
<keyword evidence="2" id="KW-1185">Reference proteome</keyword>
<gene>
    <name evidence="1" type="ORF">BSTOLATCC_MIC46935</name>
</gene>
<dbReference type="EMBL" id="CAJZBQ010000046">
    <property type="protein sequence ID" value="CAG9328846.1"/>
    <property type="molecule type" value="Genomic_DNA"/>
</dbReference>
<name>A0AAU9JLS6_9CILI</name>
<comment type="caution">
    <text evidence="1">The sequence shown here is derived from an EMBL/GenBank/DDBJ whole genome shotgun (WGS) entry which is preliminary data.</text>
</comment>
<proteinExistence type="predicted"/>
<evidence type="ECO:0000313" key="1">
    <source>
        <dbReference type="EMBL" id="CAG9328846.1"/>
    </source>
</evidence>
<reference evidence="1" key="1">
    <citation type="submission" date="2021-09" db="EMBL/GenBank/DDBJ databases">
        <authorList>
            <consortium name="AG Swart"/>
            <person name="Singh M."/>
            <person name="Singh A."/>
            <person name="Seah K."/>
            <person name="Emmerich C."/>
        </authorList>
    </citation>
    <scope>NUCLEOTIDE SEQUENCE</scope>
    <source>
        <strain evidence="1">ATCC30299</strain>
    </source>
</reference>
<protein>
    <recommendedName>
        <fullName evidence="3">Ribosomal protein L14</fullName>
    </recommendedName>
</protein>
<sequence>MNASMTWLQLNCFFLQQISKTVGKNFNKKFKAMDTVLARASKFSACLSIEQKHKQLIGNIKPDSKVRINSFKVNRKICFSKIIGKSLTAKKQYESLPINFKWSFFEGGKKLQLVKNRRKKLL</sequence>
<dbReference type="AlphaFoldDB" id="A0AAU9JLS6"/>
<accession>A0AAU9JLS6</accession>